<proteinExistence type="predicted"/>
<reference evidence="1 2" key="1">
    <citation type="journal article" date="2024" name="Plant Biotechnol. J.">
        <title>Dendrobium thyrsiflorum genome and its molecular insights into genes involved in important horticultural traits.</title>
        <authorList>
            <person name="Chen B."/>
            <person name="Wang J.Y."/>
            <person name="Zheng P.J."/>
            <person name="Li K.L."/>
            <person name="Liang Y.M."/>
            <person name="Chen X.F."/>
            <person name="Zhang C."/>
            <person name="Zhao X."/>
            <person name="He X."/>
            <person name="Zhang G.Q."/>
            <person name="Liu Z.J."/>
            <person name="Xu Q."/>
        </authorList>
    </citation>
    <scope>NUCLEOTIDE SEQUENCE [LARGE SCALE GENOMIC DNA]</scope>
    <source>
        <strain evidence="1">GZMU011</strain>
    </source>
</reference>
<dbReference type="PROSITE" id="PS51257">
    <property type="entry name" value="PROKAR_LIPOPROTEIN"/>
    <property type="match status" value="1"/>
</dbReference>
<sequence length="69" mass="7833">MGLIRSCFTFLMGTGCGIYMAQNYDVPDMRKLVLMGLAIGRHSEERLLWVAFLGSGRTEKGKRCFNKEQ</sequence>
<dbReference type="EMBL" id="JANQDX010000018">
    <property type="protein sequence ID" value="KAL0905315.1"/>
    <property type="molecule type" value="Genomic_DNA"/>
</dbReference>
<dbReference type="PANTHER" id="PTHR33528">
    <property type="entry name" value="OS07G0239500 PROTEIN"/>
    <property type="match status" value="1"/>
</dbReference>
<dbReference type="Pfam" id="PF15054">
    <property type="entry name" value="DUF4535"/>
    <property type="match status" value="1"/>
</dbReference>
<accession>A0ABD0U0I8</accession>
<evidence type="ECO:0000313" key="1">
    <source>
        <dbReference type="EMBL" id="KAL0905315.1"/>
    </source>
</evidence>
<gene>
    <name evidence="1" type="ORF">M5K25_023725</name>
</gene>
<dbReference type="Proteomes" id="UP001552299">
    <property type="component" value="Unassembled WGS sequence"/>
</dbReference>
<dbReference type="AlphaFoldDB" id="A0ABD0U0I8"/>
<organism evidence="1 2">
    <name type="scientific">Dendrobium thyrsiflorum</name>
    <name type="common">Pinecone-like raceme dendrobium</name>
    <name type="synonym">Orchid</name>
    <dbReference type="NCBI Taxonomy" id="117978"/>
    <lineage>
        <taxon>Eukaryota</taxon>
        <taxon>Viridiplantae</taxon>
        <taxon>Streptophyta</taxon>
        <taxon>Embryophyta</taxon>
        <taxon>Tracheophyta</taxon>
        <taxon>Spermatophyta</taxon>
        <taxon>Magnoliopsida</taxon>
        <taxon>Liliopsida</taxon>
        <taxon>Asparagales</taxon>
        <taxon>Orchidaceae</taxon>
        <taxon>Epidendroideae</taxon>
        <taxon>Malaxideae</taxon>
        <taxon>Dendrobiinae</taxon>
        <taxon>Dendrobium</taxon>
    </lineage>
</organism>
<protein>
    <submittedName>
        <fullName evidence="1">Uncharacterized protein</fullName>
    </submittedName>
</protein>
<name>A0ABD0U0I8_DENTH</name>
<dbReference type="PANTHER" id="PTHR33528:SF14">
    <property type="entry name" value="SOLUTE CARRIER FAMILY 35 MEMBER A4"/>
    <property type="match status" value="1"/>
</dbReference>
<evidence type="ECO:0000313" key="2">
    <source>
        <dbReference type="Proteomes" id="UP001552299"/>
    </source>
</evidence>
<keyword evidence="2" id="KW-1185">Reference proteome</keyword>
<comment type="caution">
    <text evidence="1">The sequence shown here is derived from an EMBL/GenBank/DDBJ whole genome shotgun (WGS) entry which is preliminary data.</text>
</comment>
<dbReference type="InterPro" id="IPR027854">
    <property type="entry name" value="STMP1"/>
</dbReference>